<dbReference type="NCBIfam" id="TIGR02532">
    <property type="entry name" value="IV_pilin_GFxxxE"/>
    <property type="match status" value="1"/>
</dbReference>
<dbReference type="Proteomes" id="UP000006860">
    <property type="component" value="Chromosome"/>
</dbReference>
<evidence type="ECO:0000259" key="1">
    <source>
        <dbReference type="Pfam" id="PF07596"/>
    </source>
</evidence>
<proteinExistence type="predicted"/>
<dbReference type="KEGG" id="pbs:Plabr_0544"/>
<dbReference type="InterPro" id="IPR027558">
    <property type="entry name" value="Pre_pil_HX9DG_C"/>
</dbReference>
<evidence type="ECO:0000313" key="2">
    <source>
        <dbReference type="EMBL" id="ADY58171.1"/>
    </source>
</evidence>
<organism evidence="2 3">
    <name type="scientific">Rubinisphaera brasiliensis (strain ATCC 49424 / DSM 5305 / JCM 21570 / IAM 15109 / NBRC 103401 / IFAM 1448)</name>
    <name type="common">Planctomyces brasiliensis</name>
    <dbReference type="NCBI Taxonomy" id="756272"/>
    <lineage>
        <taxon>Bacteria</taxon>
        <taxon>Pseudomonadati</taxon>
        <taxon>Planctomycetota</taxon>
        <taxon>Planctomycetia</taxon>
        <taxon>Planctomycetales</taxon>
        <taxon>Planctomycetaceae</taxon>
        <taxon>Rubinisphaera</taxon>
    </lineage>
</organism>
<sequence>MPKSKHGFTLIELLVVIAIIAILVALLLPAVQQAREAARRSSCKNNLKQLGLALHNYHDTFSIFPMLYGRTGVTAPNNCPNECGLWGWGAMILPQLEQTALYDQLSVGDRKLQDAVADATLLNTMQQPIASFRCPSDTAPGTNDEREVPDATASGTFQPVATANYIASNHSNNLNRDDPNGLFIPGTMQPRRFRDITDGTSNTIAIGERAWRRSNSLLKAAVVFGTMDDSSSSSDNGLVYVSGCGQYPINSTETHSVRGFSSQHAGGAQFLLADGAVRFISENINLNRSTPEVDSTYERLISINDGQVLGEF</sequence>
<dbReference type="InterPro" id="IPR045584">
    <property type="entry name" value="Pilin-like"/>
</dbReference>
<dbReference type="HOGENOM" id="CLU_041661_0_0_0"/>
<dbReference type="Pfam" id="PF07963">
    <property type="entry name" value="N_methyl"/>
    <property type="match status" value="1"/>
</dbReference>
<dbReference type="AlphaFoldDB" id="F0ST16"/>
<dbReference type="Gene3D" id="3.30.700.10">
    <property type="entry name" value="Glycoprotein, Type 4 Pilin"/>
    <property type="match status" value="1"/>
</dbReference>
<dbReference type="STRING" id="756272.Plabr_0544"/>
<keyword evidence="3" id="KW-1185">Reference proteome</keyword>
<gene>
    <name evidence="2" type="ordered locus">Plabr_0544</name>
</gene>
<dbReference type="NCBIfam" id="TIGR04294">
    <property type="entry name" value="pre_pil_HX9DG"/>
    <property type="match status" value="1"/>
</dbReference>
<dbReference type="eggNOG" id="COG2165">
    <property type="taxonomic scope" value="Bacteria"/>
</dbReference>
<dbReference type="PANTHER" id="PTHR30093">
    <property type="entry name" value="GENERAL SECRETION PATHWAY PROTEIN G"/>
    <property type="match status" value="1"/>
</dbReference>
<reference evidence="3" key="1">
    <citation type="submission" date="2011-02" db="EMBL/GenBank/DDBJ databases">
        <title>The complete genome of Planctomyces brasiliensis DSM 5305.</title>
        <authorList>
            <person name="Lucas S."/>
            <person name="Copeland A."/>
            <person name="Lapidus A."/>
            <person name="Bruce D."/>
            <person name="Goodwin L."/>
            <person name="Pitluck S."/>
            <person name="Kyrpides N."/>
            <person name="Mavromatis K."/>
            <person name="Pagani I."/>
            <person name="Ivanova N."/>
            <person name="Ovchinnikova G."/>
            <person name="Lu M."/>
            <person name="Detter J.C."/>
            <person name="Han C."/>
            <person name="Land M."/>
            <person name="Hauser L."/>
            <person name="Markowitz V."/>
            <person name="Cheng J.-F."/>
            <person name="Hugenholtz P."/>
            <person name="Woyke T."/>
            <person name="Wu D."/>
            <person name="Tindall B."/>
            <person name="Pomrenke H.G."/>
            <person name="Brambilla E."/>
            <person name="Klenk H.-P."/>
            <person name="Eisen J.A."/>
        </authorList>
    </citation>
    <scope>NUCLEOTIDE SEQUENCE [LARGE SCALE GENOMIC DNA]</scope>
    <source>
        <strain evidence="3">ATCC 49424 / DSM 5305 / JCM 21570 / NBRC 103401 / IFAM 1448</strain>
    </source>
</reference>
<dbReference type="EMBL" id="CP002546">
    <property type="protein sequence ID" value="ADY58171.1"/>
    <property type="molecule type" value="Genomic_DNA"/>
</dbReference>
<name>F0ST16_RUBBR</name>
<feature type="domain" description="DUF1559" evidence="1">
    <location>
        <begin position="32"/>
        <end position="286"/>
    </location>
</feature>
<dbReference type="PROSITE" id="PS00409">
    <property type="entry name" value="PROKAR_NTER_METHYL"/>
    <property type="match status" value="1"/>
</dbReference>
<evidence type="ECO:0000313" key="3">
    <source>
        <dbReference type="Proteomes" id="UP000006860"/>
    </source>
</evidence>
<dbReference type="RefSeq" id="WP_013626914.1">
    <property type="nucleotide sequence ID" value="NC_015174.1"/>
</dbReference>
<dbReference type="SUPFAM" id="SSF54523">
    <property type="entry name" value="Pili subunits"/>
    <property type="match status" value="1"/>
</dbReference>
<dbReference type="InterPro" id="IPR012902">
    <property type="entry name" value="N_methyl_site"/>
</dbReference>
<accession>F0ST16</accession>
<dbReference type="OrthoDB" id="268591at2"/>
<dbReference type="PANTHER" id="PTHR30093:SF2">
    <property type="entry name" value="TYPE II SECRETION SYSTEM PROTEIN H"/>
    <property type="match status" value="1"/>
</dbReference>
<protein>
    <recommendedName>
        <fullName evidence="1">DUF1559 domain-containing protein</fullName>
    </recommendedName>
</protein>
<dbReference type="InterPro" id="IPR011453">
    <property type="entry name" value="DUF1559"/>
</dbReference>
<dbReference type="Pfam" id="PF07596">
    <property type="entry name" value="SBP_bac_10"/>
    <property type="match status" value="1"/>
</dbReference>